<reference evidence="1 2" key="1">
    <citation type="submission" date="2021-01" db="EMBL/GenBank/DDBJ databases">
        <title>Chryseolinea sp. Jin1 Genome sequencing and assembly.</title>
        <authorList>
            <person name="Kim I."/>
        </authorList>
    </citation>
    <scope>NUCLEOTIDE SEQUENCE [LARGE SCALE GENOMIC DNA]</scope>
    <source>
        <strain evidence="1 2">Jin1</strain>
    </source>
</reference>
<dbReference type="RefSeq" id="WP_202010288.1">
    <property type="nucleotide sequence ID" value="NZ_JAERRB010000004.1"/>
</dbReference>
<gene>
    <name evidence="1" type="ORF">JI741_13550</name>
</gene>
<evidence type="ECO:0000313" key="1">
    <source>
        <dbReference type="EMBL" id="MBL0742249.1"/>
    </source>
</evidence>
<dbReference type="Proteomes" id="UP000613030">
    <property type="component" value="Unassembled WGS sequence"/>
</dbReference>
<organism evidence="1 2">
    <name type="scientific">Chryseolinea lacunae</name>
    <dbReference type="NCBI Taxonomy" id="2801331"/>
    <lineage>
        <taxon>Bacteria</taxon>
        <taxon>Pseudomonadati</taxon>
        <taxon>Bacteroidota</taxon>
        <taxon>Cytophagia</taxon>
        <taxon>Cytophagales</taxon>
        <taxon>Fulvivirgaceae</taxon>
        <taxon>Chryseolinea</taxon>
    </lineage>
</organism>
<name>A0ABS1KSA9_9BACT</name>
<evidence type="ECO:0000313" key="2">
    <source>
        <dbReference type="Proteomes" id="UP000613030"/>
    </source>
</evidence>
<comment type="caution">
    <text evidence="1">The sequence shown here is derived from an EMBL/GenBank/DDBJ whole genome shotgun (WGS) entry which is preliminary data.</text>
</comment>
<proteinExistence type="predicted"/>
<keyword evidence="2" id="KW-1185">Reference proteome</keyword>
<accession>A0ABS1KSA9</accession>
<protein>
    <submittedName>
        <fullName evidence="1">Uncharacterized protein</fullName>
    </submittedName>
</protein>
<dbReference type="EMBL" id="JAERRB010000004">
    <property type="protein sequence ID" value="MBL0742249.1"/>
    <property type="molecule type" value="Genomic_DNA"/>
</dbReference>
<sequence length="143" mass="16638">MHYKDTSEITSIVDRFRDLSLPASEWTHEAHLTVALWFLRYHTLEEATCFLRSGIIAYNKASGGENTPVRGYHETMTLFWIKAIHGYVQRQSQTDVLVLINGFLKSPYAAKDHPFTFYTRDLILSTRARAFWVEPDLRALEEQ</sequence>